<dbReference type="Proteomes" id="UP001283361">
    <property type="component" value="Unassembled WGS sequence"/>
</dbReference>
<protein>
    <submittedName>
        <fullName evidence="1">Uncharacterized protein</fullName>
    </submittedName>
</protein>
<proteinExistence type="predicted"/>
<sequence>MARPLATPAMVHHVTAHAVLQSLGVAALKVVVVNSERNFLHIEMPGIVKMVAIAGALRDRIHPHCAPYVRDDSPQTFLFLIHALSPRSPSFRDTSGRVVIGFSGLENNFFSCHLQQAEETLIAN</sequence>
<accession>A0AAE0Y3B2</accession>
<evidence type="ECO:0000313" key="2">
    <source>
        <dbReference type="Proteomes" id="UP001283361"/>
    </source>
</evidence>
<reference evidence="1" key="1">
    <citation type="journal article" date="2023" name="G3 (Bethesda)">
        <title>A reference genome for the long-term kleptoplast-retaining sea slug Elysia crispata morphotype clarki.</title>
        <authorList>
            <person name="Eastman K.E."/>
            <person name="Pendleton A.L."/>
            <person name="Shaikh M.A."/>
            <person name="Suttiyut T."/>
            <person name="Ogas R."/>
            <person name="Tomko P."/>
            <person name="Gavelis G."/>
            <person name="Widhalm J.R."/>
            <person name="Wisecaver J.H."/>
        </authorList>
    </citation>
    <scope>NUCLEOTIDE SEQUENCE</scope>
    <source>
        <strain evidence="1">ECLA1</strain>
    </source>
</reference>
<gene>
    <name evidence="1" type="ORF">RRG08_017939</name>
</gene>
<keyword evidence="2" id="KW-1185">Reference proteome</keyword>
<organism evidence="1 2">
    <name type="scientific">Elysia crispata</name>
    <name type="common">lettuce slug</name>
    <dbReference type="NCBI Taxonomy" id="231223"/>
    <lineage>
        <taxon>Eukaryota</taxon>
        <taxon>Metazoa</taxon>
        <taxon>Spiralia</taxon>
        <taxon>Lophotrochozoa</taxon>
        <taxon>Mollusca</taxon>
        <taxon>Gastropoda</taxon>
        <taxon>Heterobranchia</taxon>
        <taxon>Euthyneura</taxon>
        <taxon>Panpulmonata</taxon>
        <taxon>Sacoglossa</taxon>
        <taxon>Placobranchoidea</taxon>
        <taxon>Plakobranchidae</taxon>
        <taxon>Elysia</taxon>
    </lineage>
</organism>
<dbReference type="EMBL" id="JAWDGP010007000">
    <property type="protein sequence ID" value="KAK3731485.1"/>
    <property type="molecule type" value="Genomic_DNA"/>
</dbReference>
<dbReference type="AlphaFoldDB" id="A0AAE0Y3B2"/>
<name>A0AAE0Y3B2_9GAST</name>
<comment type="caution">
    <text evidence="1">The sequence shown here is derived from an EMBL/GenBank/DDBJ whole genome shotgun (WGS) entry which is preliminary data.</text>
</comment>
<evidence type="ECO:0000313" key="1">
    <source>
        <dbReference type="EMBL" id="KAK3731485.1"/>
    </source>
</evidence>